<evidence type="ECO:0000256" key="1">
    <source>
        <dbReference type="ARBA" id="ARBA00003618"/>
    </source>
</evidence>
<keyword evidence="6" id="KW-0067">ATP-binding</keyword>
<protein>
    <recommendedName>
        <fullName evidence="3 9">DNA repair protein RecN</fullName>
    </recommendedName>
    <alternativeName>
        <fullName evidence="8 9">Recombination protein N</fullName>
    </alternativeName>
</protein>
<evidence type="ECO:0000256" key="5">
    <source>
        <dbReference type="ARBA" id="ARBA00022763"/>
    </source>
</evidence>
<accession>A0ABY8QY91</accession>
<evidence type="ECO:0000313" key="11">
    <source>
        <dbReference type="EMBL" id="WGW13181.1"/>
    </source>
</evidence>
<dbReference type="Gene3D" id="3.40.50.300">
    <property type="entry name" value="P-loop containing nucleotide triphosphate hydrolases"/>
    <property type="match status" value="2"/>
</dbReference>
<reference evidence="11 12" key="1">
    <citation type="submission" date="2023-05" db="EMBL/GenBank/DDBJ databases">
        <title>Lithophilousrod everest ZFBP1038 complete genpme.</title>
        <authorList>
            <person name="Tian M."/>
        </authorList>
    </citation>
    <scope>NUCLEOTIDE SEQUENCE [LARGE SCALE GENOMIC DNA]</scope>
    <source>
        <strain evidence="11 12">ZFBP1038</strain>
    </source>
</reference>
<keyword evidence="4" id="KW-0547">Nucleotide-binding</keyword>
<evidence type="ECO:0000256" key="6">
    <source>
        <dbReference type="ARBA" id="ARBA00022840"/>
    </source>
</evidence>
<dbReference type="NCBIfam" id="TIGR00634">
    <property type="entry name" value="recN"/>
    <property type="match status" value="1"/>
</dbReference>
<sequence>MIEELRIRDLGVISEATVELGPGLTVVSGETGAGKTMVVTALGLLLGARADSGAVRAGAKQASVDGSLRLPADSRAAARIDEAGGEIEDDGIVLSRSVLASGRSRGFAGGRSVPVGVLVDVGAELVTVHGQSEQIRLRSATAQRDILDRFAGPKLAAELTEYRAAYSGWRAASDELETLRAESSKRTQEADLLRFGLEEISQVEAQPGEDAELKSRANRLAHEEDLRIAAEQSVLAVTGGDDFEATSVIALLDTATRALAAVEEHDGQLAKLADRCRDLGYQAADLGAELASYATGLEAGGAEELAGIEQRRAELAKLTRKYGETIDDVLRWEREGVDRLAAIDGDDDRIAELEQSRDRQHEAARQHADKLHALRIKAAEKLGTLVSAELHALSMPNAKLVVDVTDRGQLGSHGADDVALLLAPHQGSTPREISKGASGGELSRVMLALEVVIAGVDPVPTFVFDEVDSGVGGKAAVEIGRRLAKLAQSAQVLVVTHLPQVAAWADAHLQVSKTADSAAGITLSDVRTLDLDERKIELARMLAGDDESEAALTHAGELLDSAAAERGSWKQAAAARAATAKS</sequence>
<dbReference type="InterPro" id="IPR027417">
    <property type="entry name" value="P-loop_NTPase"/>
</dbReference>
<evidence type="ECO:0000256" key="2">
    <source>
        <dbReference type="ARBA" id="ARBA00009441"/>
    </source>
</evidence>
<dbReference type="Proteomes" id="UP001209083">
    <property type="component" value="Chromosome"/>
</dbReference>
<dbReference type="PIRSF" id="PIRSF003128">
    <property type="entry name" value="RecN"/>
    <property type="match status" value="1"/>
</dbReference>
<dbReference type="SUPFAM" id="SSF52540">
    <property type="entry name" value="P-loop containing nucleoside triphosphate hydrolases"/>
    <property type="match status" value="2"/>
</dbReference>
<evidence type="ECO:0000313" key="12">
    <source>
        <dbReference type="Proteomes" id="UP001209083"/>
    </source>
</evidence>
<proteinExistence type="inferred from homology"/>
<dbReference type="CDD" id="cd03241">
    <property type="entry name" value="ABC_RecN"/>
    <property type="match status" value="1"/>
</dbReference>
<dbReference type="InterPro" id="IPR003395">
    <property type="entry name" value="RecF/RecN/SMC_N"/>
</dbReference>
<dbReference type="InterPro" id="IPR004604">
    <property type="entry name" value="DNA_recomb/repair_RecN"/>
</dbReference>
<evidence type="ECO:0000256" key="9">
    <source>
        <dbReference type="PIRNR" id="PIRNR003128"/>
    </source>
</evidence>
<organism evidence="11 12">
    <name type="scientific">Saxibacter everestensis</name>
    <dbReference type="NCBI Taxonomy" id="2909229"/>
    <lineage>
        <taxon>Bacteria</taxon>
        <taxon>Bacillati</taxon>
        <taxon>Actinomycetota</taxon>
        <taxon>Actinomycetes</taxon>
        <taxon>Micrococcales</taxon>
        <taxon>Brevibacteriaceae</taxon>
        <taxon>Saxibacter</taxon>
    </lineage>
</organism>
<keyword evidence="7 9" id="KW-0234">DNA repair</keyword>
<evidence type="ECO:0000256" key="8">
    <source>
        <dbReference type="ARBA" id="ARBA00033408"/>
    </source>
</evidence>
<name>A0ABY8QY91_9MICO</name>
<evidence type="ECO:0000259" key="10">
    <source>
        <dbReference type="Pfam" id="PF02463"/>
    </source>
</evidence>
<evidence type="ECO:0000256" key="4">
    <source>
        <dbReference type="ARBA" id="ARBA00022741"/>
    </source>
</evidence>
<dbReference type="PANTHER" id="PTHR11059:SF0">
    <property type="entry name" value="DNA REPAIR PROTEIN RECN"/>
    <property type="match status" value="1"/>
</dbReference>
<keyword evidence="5 9" id="KW-0227">DNA damage</keyword>
<dbReference type="EMBL" id="CP090958">
    <property type="protein sequence ID" value="WGW13181.1"/>
    <property type="molecule type" value="Genomic_DNA"/>
</dbReference>
<keyword evidence="12" id="KW-1185">Reference proteome</keyword>
<comment type="similarity">
    <text evidence="2 9">Belongs to the RecN family.</text>
</comment>
<dbReference type="Pfam" id="PF02463">
    <property type="entry name" value="SMC_N"/>
    <property type="match status" value="1"/>
</dbReference>
<evidence type="ECO:0000256" key="3">
    <source>
        <dbReference type="ARBA" id="ARBA00021315"/>
    </source>
</evidence>
<dbReference type="PANTHER" id="PTHR11059">
    <property type="entry name" value="DNA REPAIR PROTEIN RECN"/>
    <property type="match status" value="1"/>
</dbReference>
<gene>
    <name evidence="11" type="primary">recN</name>
    <name evidence="11" type="ORF">LWF01_05270</name>
</gene>
<comment type="function">
    <text evidence="1 9">May be involved in recombinational repair of damaged DNA.</text>
</comment>
<feature type="domain" description="RecF/RecN/SMC N-terminal" evidence="10">
    <location>
        <begin position="2"/>
        <end position="515"/>
    </location>
</feature>
<evidence type="ECO:0000256" key="7">
    <source>
        <dbReference type="ARBA" id="ARBA00023204"/>
    </source>
</evidence>
<dbReference type="RefSeq" id="WP_349639995.1">
    <property type="nucleotide sequence ID" value="NZ_CP090958.1"/>
</dbReference>